<dbReference type="GO" id="GO:0016052">
    <property type="term" value="P:carbohydrate catabolic process"/>
    <property type="evidence" value="ECO:0007669"/>
    <property type="project" value="TreeGrafter"/>
</dbReference>
<dbReference type="PANTHER" id="PTHR10353">
    <property type="entry name" value="GLYCOSYL HYDROLASE"/>
    <property type="match status" value="1"/>
</dbReference>
<evidence type="ECO:0000313" key="7">
    <source>
        <dbReference type="EMBL" id="CEN28001.1"/>
    </source>
</evidence>
<dbReference type="InterPro" id="IPR001360">
    <property type="entry name" value="Glyco_hydro_1"/>
</dbReference>
<dbReference type="EMBL" id="LN774769">
    <property type="protein sequence ID" value="CEN28001.1"/>
    <property type="molecule type" value="Genomic_DNA"/>
</dbReference>
<dbReference type="Pfam" id="PF00232">
    <property type="entry name" value="Glyco_hydro_1"/>
    <property type="match status" value="1"/>
</dbReference>
<keyword evidence="3 6" id="KW-0326">Glycosidase</keyword>
<dbReference type="InterPro" id="IPR018120">
    <property type="entry name" value="Glyco_hydro_1_AS"/>
</dbReference>
<feature type="active site" description="Nucleophile" evidence="4">
    <location>
        <position position="375"/>
    </location>
</feature>
<dbReference type="PRINTS" id="PR00131">
    <property type="entry name" value="GLHYDRLASE1"/>
</dbReference>
<protein>
    <submittedName>
        <fullName evidence="7">Aryl-phospho-beta-D-glucosidase BglA</fullName>
    </submittedName>
</protein>
<dbReference type="PROSITE" id="PS00572">
    <property type="entry name" value="GLYCOSYL_HYDROL_F1_1"/>
    <property type="match status" value="1"/>
</dbReference>
<proteinExistence type="inferred from homology"/>
<gene>
    <name evidence="7" type="primary">bglA2</name>
    <name evidence="7" type="ORF">LACPI_0801</name>
</gene>
<evidence type="ECO:0000256" key="1">
    <source>
        <dbReference type="ARBA" id="ARBA00010838"/>
    </source>
</evidence>
<evidence type="ECO:0000256" key="6">
    <source>
        <dbReference type="RuleBase" id="RU004468"/>
    </source>
</evidence>
<dbReference type="SUPFAM" id="SSF51445">
    <property type="entry name" value="(Trans)glycosidases"/>
    <property type="match status" value="1"/>
</dbReference>
<evidence type="ECO:0000256" key="2">
    <source>
        <dbReference type="ARBA" id="ARBA00022801"/>
    </source>
</evidence>
<accession>A0A0D6DWW7</accession>
<organism evidence="7 8">
    <name type="scientific">Pseudolactococcus piscium MKFS47</name>
    <dbReference type="NCBI Taxonomy" id="297352"/>
    <lineage>
        <taxon>Bacteria</taxon>
        <taxon>Bacillati</taxon>
        <taxon>Bacillota</taxon>
        <taxon>Bacilli</taxon>
        <taxon>Lactobacillales</taxon>
        <taxon>Streptococcaceae</taxon>
        <taxon>Pseudolactococcus</taxon>
    </lineage>
</organism>
<dbReference type="FunFam" id="3.20.20.80:FF:000004">
    <property type="entry name" value="Beta-glucosidase 6-phospho-beta-glucosidase"/>
    <property type="match status" value="1"/>
</dbReference>
<dbReference type="InterPro" id="IPR033132">
    <property type="entry name" value="GH_1_N_CS"/>
</dbReference>
<sequence length="481" mass="55286">MSNSLPDHFLWGGAVAAHQLEGAWDVDGKGISVADVMTVGGPDHYRSITKGIIAGEYYPNHEGIDFYHRYKADIALFAEMGFTCFRTSIAWTRIFPKGDETEPNEPGLQFYDDLFDECLKYGIEPIVTLSHFEMPYALVENYGGFRNRQTIDFFERFATACLTRFHTKVKHWMTFNEINNQANFNEDFAPFTNSGIYYEAGENREEIMYQAAHYELVASAKVVKIGHEINPDLEIGCMIAMGPIYPQTCHPKDIIMAQKAMEHRYYFADVHVHGTYPEWLKKEWTRKGYQLDITENDLAILENGTVDYIGLSYYMSFAIKHTPGSDNFDYDESTQLVRNEYVKASDWGWQIDPEGLRYTLNWLTDMYHLPLFIVENGFGAYDKVDDDGQVHDTYRIDYLKAHIIEMKKAVIEDGVDLIGYTPWGCIDLVSAGTGEMEKRYGFIYVDKDNAGNGSLERSKKDSFYWYQTVISSNGDTLDFKQ</sequence>
<dbReference type="GO" id="GO:0008422">
    <property type="term" value="F:beta-glucosidase activity"/>
    <property type="evidence" value="ECO:0007669"/>
    <property type="project" value="TreeGrafter"/>
</dbReference>
<dbReference type="KEGG" id="lpk:LACPI_0801"/>
<dbReference type="PANTHER" id="PTHR10353:SF85">
    <property type="entry name" value="ARYL-PHOSPHO-BETA-D-GLUCOSIDASE BGLA"/>
    <property type="match status" value="1"/>
</dbReference>
<dbReference type="InterPro" id="IPR017853">
    <property type="entry name" value="GH"/>
</dbReference>
<evidence type="ECO:0000256" key="4">
    <source>
        <dbReference type="PROSITE-ProRule" id="PRU10055"/>
    </source>
</evidence>
<dbReference type="PROSITE" id="PS00653">
    <property type="entry name" value="GLYCOSYL_HYDROL_F1_2"/>
    <property type="match status" value="1"/>
</dbReference>
<dbReference type="RefSeq" id="WP_047915193.1">
    <property type="nucleotide sequence ID" value="NZ_LN774769.1"/>
</dbReference>
<keyword evidence="2 6" id="KW-0378">Hydrolase</keyword>
<dbReference type="NCBIfam" id="NF007154">
    <property type="entry name" value="PRK09589.1"/>
    <property type="match status" value="1"/>
</dbReference>
<dbReference type="AlphaFoldDB" id="A0A0D6DWW7"/>
<name>A0A0D6DWW7_9LACT</name>
<dbReference type="Proteomes" id="UP000033166">
    <property type="component" value="Chromosome I"/>
</dbReference>
<dbReference type="GO" id="GO:0005829">
    <property type="term" value="C:cytosol"/>
    <property type="evidence" value="ECO:0007669"/>
    <property type="project" value="TreeGrafter"/>
</dbReference>
<evidence type="ECO:0000256" key="3">
    <source>
        <dbReference type="ARBA" id="ARBA00023295"/>
    </source>
</evidence>
<evidence type="ECO:0000256" key="5">
    <source>
        <dbReference type="RuleBase" id="RU003690"/>
    </source>
</evidence>
<reference evidence="8" key="1">
    <citation type="submission" date="2015-01" db="EMBL/GenBank/DDBJ databases">
        <authorList>
            <person name="Andreevskaya M."/>
        </authorList>
    </citation>
    <scope>NUCLEOTIDE SEQUENCE [LARGE SCALE GENOMIC DNA]</scope>
    <source>
        <strain evidence="8">MKFS47</strain>
    </source>
</reference>
<dbReference type="HOGENOM" id="CLU_001859_0_2_9"/>
<dbReference type="STRING" id="1364.LP2241_20361"/>
<dbReference type="Gene3D" id="3.20.20.80">
    <property type="entry name" value="Glycosidases"/>
    <property type="match status" value="1"/>
</dbReference>
<evidence type="ECO:0000313" key="8">
    <source>
        <dbReference type="Proteomes" id="UP000033166"/>
    </source>
</evidence>
<comment type="similarity">
    <text evidence="1 5">Belongs to the glycosyl hydrolase 1 family.</text>
</comment>